<evidence type="ECO:0000256" key="16">
    <source>
        <dbReference type="PROSITE-ProRule" id="PRU00289"/>
    </source>
</evidence>
<sequence length="821" mass="92213">MFRLFNFISKKIRILTNIRLPFFIKNSALFCETLLIFLVVSLSWLVLSLLSWDSNDNFVLHGQILHNAINNNGGFFGAYVSEILLHLFGFSSFWFVYLLISWIFVIYSRLANYFRNNDYSSRFFAICFYFESIMGFLLLLSGTLGLEAIFSDFIENHISQGFSEICRSGCIIGKFFSGYLVFLIGMAGSILLLAVMVLTGFSLFFCFSWLLFFEKILFFIDTLIKKINYLSISFFSFLSKTVQKCMNYTHKPFNKKRDISNNRFKNLSLDIEDKLLVTNAHKDTVCNKNSLNNLINRKDVDIRKKSNFSEKIMINNQEEKSNNQEEKLPSLNLLDSLQHHDTSITSEDVKLVSKLIEQKLADFGVTVTVISAKSGPVITRYEIEPAIGVKGSQIVGLARDLARALSVASIRVVETIPGKNLMGLELPNRNRQSVCLSEILNSSVYNSAKSTLTMALGKDIAGNPVVADLARMPHLLVAGTTGSGKSVGINAMLISLLYKYSSSTIRLILIDPKMLEMSVYEGIPHLLTNVVTDMKKAANALRWCVSEMDKRYHLMSKMGVRNIFGYNEKIREASLSNEFIYNPLSINKDDPEPLQLMPSIIVVIDELADLMMTSGKKIEELIARLAQKARAAGIHLILATQRPSVDVITGLIKANIPTRIAFQVSSKIDSRTILDQSGAENLLGQGDMLYLPPGVGFPVRIHGAFVSDNEVHRVVESLKSHGETNYIDEILNYGESLTESDGINSVTGIEGYENDPMYDKACDIVLKNRRASISLVQRHLRIGYNRAARLLEQMEKSGIVSSMHSNGNREILVNLSDQKDE</sequence>
<evidence type="ECO:0000256" key="6">
    <source>
        <dbReference type="ARBA" id="ARBA00022692"/>
    </source>
</evidence>
<evidence type="ECO:0000256" key="4">
    <source>
        <dbReference type="ARBA" id="ARBA00022475"/>
    </source>
</evidence>
<dbReference type="GO" id="GO:0005886">
    <property type="term" value="C:plasma membrane"/>
    <property type="evidence" value="ECO:0007669"/>
    <property type="project" value="UniProtKB-SubCell"/>
</dbReference>
<feature type="domain" description="FtsK" evidence="18">
    <location>
        <begin position="462"/>
        <end position="671"/>
    </location>
</feature>
<evidence type="ECO:0000256" key="1">
    <source>
        <dbReference type="ARBA" id="ARBA00004533"/>
    </source>
</evidence>
<reference evidence="19 20" key="1">
    <citation type="journal article" date="2013" name="Genome Biol. Evol.">
        <title>Genome evolution and phylogenomic analysis of candidatus kinetoplastibacterium, the betaproteobacterial endosymbionts of strigomonas and angomonas.</title>
        <authorList>
            <person name="Alves J.M."/>
            <person name="Serrano M.G."/>
            <person name="Maia da Silva F."/>
            <person name="Voegtly L.J."/>
            <person name="Matveyev A.V."/>
            <person name="Teixeira M.M."/>
            <person name="Camargo E.P."/>
            <person name="Buck G.A."/>
        </authorList>
    </citation>
    <scope>NUCLEOTIDE SEQUENCE [LARGE SCALE GENOMIC DNA]</scope>
    <source>
        <strain evidence="19 20">TCC219</strain>
    </source>
</reference>
<dbReference type="eggNOG" id="COG1674">
    <property type="taxonomic scope" value="Bacteria"/>
</dbReference>
<evidence type="ECO:0000256" key="2">
    <source>
        <dbReference type="ARBA" id="ARBA00004651"/>
    </source>
</evidence>
<evidence type="ECO:0000313" key="19">
    <source>
        <dbReference type="EMBL" id="AGF49221.1"/>
    </source>
</evidence>
<dbReference type="InterPro" id="IPR025199">
    <property type="entry name" value="FtsK_4TM"/>
</dbReference>
<dbReference type="GO" id="GO:0007059">
    <property type="term" value="P:chromosome segregation"/>
    <property type="evidence" value="ECO:0007669"/>
    <property type="project" value="UniProtKB-KW"/>
</dbReference>
<evidence type="ECO:0000259" key="18">
    <source>
        <dbReference type="PROSITE" id="PS50901"/>
    </source>
</evidence>
<evidence type="ECO:0000256" key="14">
    <source>
        <dbReference type="ARBA" id="ARBA00024784"/>
    </source>
</evidence>
<dbReference type="PANTHER" id="PTHR22683">
    <property type="entry name" value="SPORULATION PROTEIN RELATED"/>
    <property type="match status" value="1"/>
</dbReference>
<comment type="subunit">
    <text evidence="15">Homohexamer. Forms a ring that surrounds DNA.</text>
</comment>
<dbReference type="KEGG" id="kga:ST1E_0901"/>
<dbReference type="Pfam" id="PF13491">
    <property type="entry name" value="FtsK_4TM"/>
    <property type="match status" value="1"/>
</dbReference>
<dbReference type="InterPro" id="IPR050206">
    <property type="entry name" value="FtsK/SpoIIIE/SftA"/>
</dbReference>
<protein>
    <submittedName>
        <fullName evidence="19">S-DNA-T family DNA segregation ATPase FtsK/SpoIIIE</fullName>
    </submittedName>
</protein>
<keyword evidence="8" id="KW-0159">Chromosome partition</keyword>
<dbReference type="GO" id="GO:0003677">
    <property type="term" value="F:DNA binding"/>
    <property type="evidence" value="ECO:0007669"/>
    <property type="project" value="UniProtKB-KW"/>
</dbReference>
<organism evidence="19 20">
    <name type="scientific">Candidatus Kinetoplastidibacterium galati TCC219</name>
    <dbReference type="NCBI Taxonomy" id="1208921"/>
    <lineage>
        <taxon>Bacteria</taxon>
        <taxon>Pseudomonadati</taxon>
        <taxon>Pseudomonadota</taxon>
        <taxon>Betaproteobacteria</taxon>
        <taxon>Candidatus Kinetoplastidibacterium</taxon>
    </lineage>
</organism>
<dbReference type="Gene3D" id="1.10.10.10">
    <property type="entry name" value="Winged helix-like DNA-binding domain superfamily/Winged helix DNA-binding domain"/>
    <property type="match status" value="1"/>
</dbReference>
<feature type="transmembrane region" description="Helical" evidence="17">
    <location>
        <begin position="29"/>
        <end position="52"/>
    </location>
</feature>
<dbReference type="Pfam" id="PF17854">
    <property type="entry name" value="FtsK_alpha"/>
    <property type="match status" value="1"/>
</dbReference>
<feature type="transmembrane region" description="Helical" evidence="17">
    <location>
        <begin position="83"/>
        <end position="107"/>
    </location>
</feature>
<accession>M1LYT4</accession>
<evidence type="ECO:0000256" key="5">
    <source>
        <dbReference type="ARBA" id="ARBA00022618"/>
    </source>
</evidence>
<comment type="similarity">
    <text evidence="3">Belongs to the FtsK/SpoIIIE/SftA family.</text>
</comment>
<evidence type="ECO:0000256" key="7">
    <source>
        <dbReference type="ARBA" id="ARBA00022741"/>
    </source>
</evidence>
<feature type="binding site" evidence="16">
    <location>
        <begin position="479"/>
        <end position="486"/>
    </location>
    <ligand>
        <name>ATP</name>
        <dbReference type="ChEBI" id="CHEBI:30616"/>
    </ligand>
</feature>
<evidence type="ECO:0000256" key="9">
    <source>
        <dbReference type="ARBA" id="ARBA00022840"/>
    </source>
</evidence>
<dbReference type="PATRIC" id="fig|1208921.3.peg.508"/>
<name>M1LYT4_9PROT</name>
<keyword evidence="4" id="KW-1003">Cell membrane</keyword>
<keyword evidence="10 17" id="KW-1133">Transmembrane helix</keyword>
<dbReference type="InterPro" id="IPR036388">
    <property type="entry name" value="WH-like_DNA-bd_sf"/>
</dbReference>
<dbReference type="OrthoDB" id="9807790at2"/>
<keyword evidence="11" id="KW-0238">DNA-binding</keyword>
<keyword evidence="13" id="KW-0131">Cell cycle</keyword>
<proteinExistence type="inferred from homology"/>
<dbReference type="PANTHER" id="PTHR22683:SF41">
    <property type="entry name" value="DNA TRANSLOCASE FTSK"/>
    <property type="match status" value="1"/>
</dbReference>
<gene>
    <name evidence="19" type="ORF">ST1E_0901</name>
</gene>
<comment type="function">
    <text evidence="14">Essential cell division protein that coordinates cell division and chromosome segregation. The N-terminus is involved in assembly of the cell-division machinery. The C-terminus functions as a DNA motor that moves dsDNA in an ATP-dependent manner towards the dif recombination site, which is located within the replication terminus region. Translocation stops specifically at Xer-dif sites, where FtsK interacts with the Xer recombinase, allowing activation of chromosome unlinking by recombination. FtsK orienting polar sequences (KOPS) guide the direction of DNA translocation. FtsK can remove proteins from DNA as it translocates, but translocation stops specifically at XerCD-dif site, thereby preventing removal of XerC and XerD from dif.</text>
</comment>
<dbReference type="Proteomes" id="UP000011658">
    <property type="component" value="Chromosome"/>
</dbReference>
<evidence type="ECO:0000256" key="15">
    <source>
        <dbReference type="ARBA" id="ARBA00025923"/>
    </source>
</evidence>
<dbReference type="SMART" id="SM00843">
    <property type="entry name" value="Ftsk_gamma"/>
    <property type="match status" value="1"/>
</dbReference>
<keyword evidence="6 17" id="KW-0812">Transmembrane</keyword>
<dbReference type="InterPro" id="IPR041027">
    <property type="entry name" value="FtsK_alpha"/>
</dbReference>
<dbReference type="Pfam" id="PF09397">
    <property type="entry name" value="FtsK_gamma"/>
    <property type="match status" value="1"/>
</dbReference>
<evidence type="ECO:0000256" key="8">
    <source>
        <dbReference type="ARBA" id="ARBA00022829"/>
    </source>
</evidence>
<evidence type="ECO:0000313" key="20">
    <source>
        <dbReference type="Proteomes" id="UP000011658"/>
    </source>
</evidence>
<evidence type="ECO:0000256" key="12">
    <source>
        <dbReference type="ARBA" id="ARBA00023136"/>
    </source>
</evidence>
<dbReference type="EMBL" id="CP003806">
    <property type="protein sequence ID" value="AGF49221.1"/>
    <property type="molecule type" value="Genomic_DNA"/>
</dbReference>
<keyword evidence="9 16" id="KW-0067">ATP-binding</keyword>
<dbReference type="GO" id="GO:0051301">
    <property type="term" value="P:cell division"/>
    <property type="evidence" value="ECO:0007669"/>
    <property type="project" value="UniProtKB-KW"/>
</dbReference>
<keyword evidence="5" id="KW-0132">Cell division</keyword>
<dbReference type="InterPro" id="IPR036390">
    <property type="entry name" value="WH_DNA-bd_sf"/>
</dbReference>
<evidence type="ECO:0000256" key="10">
    <source>
        <dbReference type="ARBA" id="ARBA00022989"/>
    </source>
</evidence>
<dbReference type="Pfam" id="PF01580">
    <property type="entry name" value="FtsK_SpoIIIE"/>
    <property type="match status" value="1"/>
</dbReference>
<dbReference type="RefSeq" id="WP_015389705.1">
    <property type="nucleotide sequence ID" value="NC_020284.1"/>
</dbReference>
<dbReference type="GO" id="GO:0005524">
    <property type="term" value="F:ATP binding"/>
    <property type="evidence" value="ECO:0007669"/>
    <property type="project" value="UniProtKB-UniRule"/>
</dbReference>
<dbReference type="SUPFAM" id="SSF46785">
    <property type="entry name" value="Winged helix' DNA-binding domain"/>
    <property type="match status" value="1"/>
</dbReference>
<evidence type="ECO:0000256" key="3">
    <source>
        <dbReference type="ARBA" id="ARBA00006474"/>
    </source>
</evidence>
<dbReference type="AlphaFoldDB" id="M1LYT4"/>
<dbReference type="InterPro" id="IPR002543">
    <property type="entry name" value="FtsK_dom"/>
</dbReference>
<dbReference type="SUPFAM" id="SSF52540">
    <property type="entry name" value="P-loop containing nucleoside triphosphate hydrolases"/>
    <property type="match status" value="1"/>
</dbReference>
<keyword evidence="12 17" id="KW-0472">Membrane</keyword>
<evidence type="ECO:0000256" key="17">
    <source>
        <dbReference type="SAM" id="Phobius"/>
    </source>
</evidence>
<dbReference type="Gene3D" id="3.40.50.300">
    <property type="entry name" value="P-loop containing nucleotide triphosphate hydrolases"/>
    <property type="match status" value="1"/>
</dbReference>
<dbReference type="InterPro" id="IPR027417">
    <property type="entry name" value="P-loop_NTPase"/>
</dbReference>
<evidence type="ECO:0000256" key="13">
    <source>
        <dbReference type="ARBA" id="ARBA00023306"/>
    </source>
</evidence>
<dbReference type="HOGENOM" id="CLU_001981_9_7_4"/>
<dbReference type="Gene3D" id="3.30.980.40">
    <property type="match status" value="1"/>
</dbReference>
<feature type="transmembrane region" description="Helical" evidence="17">
    <location>
        <begin position="179"/>
        <end position="212"/>
    </location>
</feature>
<keyword evidence="7 16" id="KW-0547">Nucleotide-binding</keyword>
<comment type="subcellular location">
    <subcellularLocation>
        <location evidence="1">Cell inner membrane</location>
    </subcellularLocation>
    <subcellularLocation>
        <location evidence="2">Cell membrane</location>
        <topology evidence="2">Multi-pass membrane protein</topology>
    </subcellularLocation>
</comment>
<evidence type="ECO:0000256" key="11">
    <source>
        <dbReference type="ARBA" id="ARBA00023125"/>
    </source>
</evidence>
<dbReference type="STRING" id="1208921.ST1E_0901"/>
<keyword evidence="20" id="KW-1185">Reference proteome</keyword>
<feature type="transmembrane region" description="Helical" evidence="17">
    <location>
        <begin position="119"/>
        <end position="140"/>
    </location>
</feature>
<dbReference type="FunFam" id="3.40.50.300:FF:000209">
    <property type="entry name" value="Cell division protein FtsK"/>
    <property type="match status" value="1"/>
</dbReference>
<dbReference type="InterPro" id="IPR018541">
    <property type="entry name" value="Ftsk_gamma"/>
</dbReference>
<dbReference type="PROSITE" id="PS50901">
    <property type="entry name" value="FTSK"/>
    <property type="match status" value="1"/>
</dbReference>
<dbReference type="CDD" id="cd01127">
    <property type="entry name" value="TrwB_TraG_TraD_VirD4"/>
    <property type="match status" value="1"/>
</dbReference>